<dbReference type="InterPro" id="IPR035911">
    <property type="entry name" value="MurE/MurF_N"/>
</dbReference>
<accession>A0A859FH39</accession>
<evidence type="ECO:0008006" key="6">
    <source>
        <dbReference type="Google" id="ProtNLM"/>
    </source>
</evidence>
<dbReference type="KEGG" id="psua:FLK61_33075"/>
<evidence type="ECO:0000313" key="4">
    <source>
        <dbReference type="EMBL" id="QKS71525.1"/>
    </source>
</evidence>
<protein>
    <recommendedName>
        <fullName evidence="6">UDP-N-acetylmuramoyl-tripeptide--D-alanyl-D-alanine ligase</fullName>
    </recommendedName>
</protein>
<dbReference type="GO" id="GO:0005524">
    <property type="term" value="F:ATP binding"/>
    <property type="evidence" value="ECO:0007669"/>
    <property type="project" value="UniProtKB-KW"/>
</dbReference>
<dbReference type="Gene3D" id="3.40.1390.10">
    <property type="entry name" value="MurE/MurF, N-terminal domain"/>
    <property type="match status" value="1"/>
</dbReference>
<sequence length="383" mass="42877">MSRISVKDLNDLFGGTVFKLDPSTSFAGIKAASGDVQQGDLFVPIRHGMYDGHYFIEEAIENGCIASLWRQGEPRPASISDKFPLIVVEDPETTFQKLASYYASTLPSKVILVVGDYTTQLVASILQNRLDCSVLHIDSLHYTNIYEAVVNAPNDQHEYLIMTVVEKEACILSSLVKPEVSIVTSTLPSEIVEAIIHDSNKTFIANEENDLINHDWLHAFNKQVTASINTLQYLGENEIEPISSSDLHIHVSNVFHSQVIMEDVAFDEERMHYSIGLLAHLGTASSRILMIDEGFLNSSDHKIIHEFFAKHLPREITEIYAIGEKAFWVVDALKRNASSVKATYYKTHIEAIRDLYDVLQSGALLLYKGANKEMINSIMNELS</sequence>
<reference evidence="5" key="1">
    <citation type="submission" date="2019-07" db="EMBL/GenBank/DDBJ databases">
        <title>Bacillus alkalisoli sp. nov. isolated from saline soil.</title>
        <authorList>
            <person name="Sun J.-Q."/>
            <person name="Xu L."/>
        </authorList>
    </citation>
    <scope>NUCLEOTIDE SEQUENCE [LARGE SCALE GENOMIC DNA]</scope>
    <source>
        <strain evidence="5">M4U3P1</strain>
    </source>
</reference>
<dbReference type="RefSeq" id="WP_176009560.1">
    <property type="nucleotide sequence ID" value="NZ_CP041372.2"/>
</dbReference>
<evidence type="ECO:0000256" key="1">
    <source>
        <dbReference type="ARBA" id="ARBA00022598"/>
    </source>
</evidence>
<keyword evidence="5" id="KW-1185">Reference proteome</keyword>
<dbReference type="AlphaFoldDB" id="A0A859FH39"/>
<dbReference type="EMBL" id="CP041372">
    <property type="protein sequence ID" value="QKS71525.1"/>
    <property type="molecule type" value="Genomic_DNA"/>
</dbReference>
<proteinExistence type="predicted"/>
<evidence type="ECO:0000256" key="2">
    <source>
        <dbReference type="ARBA" id="ARBA00022741"/>
    </source>
</evidence>
<keyword evidence="1" id="KW-0436">Ligase</keyword>
<name>A0A859FH39_9BACI</name>
<dbReference type="InterPro" id="IPR051046">
    <property type="entry name" value="MurCDEF_CellWall_CoF430Synth"/>
</dbReference>
<dbReference type="GO" id="GO:0016874">
    <property type="term" value="F:ligase activity"/>
    <property type="evidence" value="ECO:0007669"/>
    <property type="project" value="UniProtKB-KW"/>
</dbReference>
<dbReference type="SUPFAM" id="SSF63418">
    <property type="entry name" value="MurE/MurF N-terminal domain"/>
    <property type="match status" value="1"/>
</dbReference>
<gene>
    <name evidence="4" type="ORF">FLK61_33075</name>
</gene>
<dbReference type="Proteomes" id="UP000318138">
    <property type="component" value="Chromosome"/>
</dbReference>
<evidence type="ECO:0000313" key="5">
    <source>
        <dbReference type="Proteomes" id="UP000318138"/>
    </source>
</evidence>
<organism evidence="4 5">
    <name type="scientific">Paenalkalicoccus suaedae</name>
    <dbReference type="NCBI Taxonomy" id="2592382"/>
    <lineage>
        <taxon>Bacteria</taxon>
        <taxon>Bacillati</taxon>
        <taxon>Bacillota</taxon>
        <taxon>Bacilli</taxon>
        <taxon>Bacillales</taxon>
        <taxon>Bacillaceae</taxon>
        <taxon>Paenalkalicoccus</taxon>
    </lineage>
</organism>
<keyword evidence="2" id="KW-0547">Nucleotide-binding</keyword>
<dbReference type="PANTHER" id="PTHR43024">
    <property type="entry name" value="UDP-N-ACETYLMURAMOYL-TRIPEPTIDE--D-ALANYL-D-ALANINE LIGASE"/>
    <property type="match status" value="1"/>
</dbReference>
<evidence type="ECO:0000256" key="3">
    <source>
        <dbReference type="ARBA" id="ARBA00022840"/>
    </source>
</evidence>
<dbReference type="PANTHER" id="PTHR43024:SF1">
    <property type="entry name" value="UDP-N-ACETYLMURAMOYL-TRIPEPTIDE--D-ALANYL-D-ALANINE LIGASE"/>
    <property type="match status" value="1"/>
</dbReference>
<keyword evidence="3" id="KW-0067">ATP-binding</keyword>